<name>A0A1G7FXB3_9BACT</name>
<accession>A0A1G7FXB3</accession>
<reference evidence="2 3" key="1">
    <citation type="submission" date="2016-10" db="EMBL/GenBank/DDBJ databases">
        <authorList>
            <person name="de Groot N.N."/>
        </authorList>
    </citation>
    <scope>NUCLEOTIDE SEQUENCE [LARGE SCALE GENOMIC DNA]</scope>
    <source>
        <strain evidence="2 3">GAS232</strain>
    </source>
</reference>
<feature type="region of interest" description="Disordered" evidence="1">
    <location>
        <begin position="44"/>
        <end position="84"/>
    </location>
</feature>
<dbReference type="EMBL" id="LT629690">
    <property type="protein sequence ID" value="SDE80568.1"/>
    <property type="molecule type" value="Genomic_DNA"/>
</dbReference>
<protein>
    <submittedName>
        <fullName evidence="2">Uncharacterized protein</fullName>
    </submittedName>
</protein>
<gene>
    <name evidence="2" type="ORF">SAMN05444167_0484</name>
</gene>
<dbReference type="OrthoDB" id="118852at2"/>
<evidence type="ECO:0000313" key="3">
    <source>
        <dbReference type="Proteomes" id="UP000182427"/>
    </source>
</evidence>
<sequence>MKDCFASKNLYQLFATIAIAVASLGIAKSANSQSVLFTETSIASSNPTAKDTSSSLTEVDALPDAPAPQNEMDAQDQETSHQTQTKINTIPLLPPKFVSGTMLTAHDKWEIYYHKTYSPAAVIYPLFGAGMKMANPKKEYPREWQDGMGAFGRTTATSSPSVRLGVRQISPHKYCSTKTLDTNVPRARTR</sequence>
<feature type="compositionally biased region" description="Polar residues" evidence="1">
    <location>
        <begin position="44"/>
        <end position="57"/>
    </location>
</feature>
<evidence type="ECO:0000256" key="1">
    <source>
        <dbReference type="SAM" id="MobiDB-lite"/>
    </source>
</evidence>
<dbReference type="AlphaFoldDB" id="A0A1G7FXB3"/>
<proteinExistence type="predicted"/>
<evidence type="ECO:0000313" key="2">
    <source>
        <dbReference type="EMBL" id="SDE80568.1"/>
    </source>
</evidence>
<organism evidence="2 3">
    <name type="scientific">Terriglobus roseus</name>
    <dbReference type="NCBI Taxonomy" id="392734"/>
    <lineage>
        <taxon>Bacteria</taxon>
        <taxon>Pseudomonadati</taxon>
        <taxon>Acidobacteriota</taxon>
        <taxon>Terriglobia</taxon>
        <taxon>Terriglobales</taxon>
        <taxon>Acidobacteriaceae</taxon>
        <taxon>Terriglobus</taxon>
    </lineage>
</organism>
<keyword evidence="3" id="KW-1185">Reference proteome</keyword>
<dbReference type="Proteomes" id="UP000182427">
    <property type="component" value="Chromosome I"/>
</dbReference>
<dbReference type="RefSeq" id="WP_083343741.1">
    <property type="nucleotide sequence ID" value="NZ_LT629690.1"/>
</dbReference>